<organism evidence="4 5">
    <name type="scientific">Pseudonocardia eucalypti</name>
    <dbReference type="NCBI Taxonomy" id="648755"/>
    <lineage>
        <taxon>Bacteria</taxon>
        <taxon>Bacillati</taxon>
        <taxon>Actinomycetota</taxon>
        <taxon>Actinomycetes</taxon>
        <taxon>Pseudonocardiales</taxon>
        <taxon>Pseudonocardiaceae</taxon>
        <taxon>Pseudonocardia</taxon>
    </lineage>
</organism>
<evidence type="ECO:0000259" key="3">
    <source>
        <dbReference type="Pfam" id="PF00174"/>
    </source>
</evidence>
<dbReference type="EMBL" id="BAABJP010000004">
    <property type="protein sequence ID" value="GAA5148445.1"/>
    <property type="molecule type" value="Genomic_DNA"/>
</dbReference>
<dbReference type="Gene3D" id="3.90.420.10">
    <property type="entry name" value="Oxidoreductase, molybdopterin-binding domain"/>
    <property type="match status" value="1"/>
</dbReference>
<evidence type="ECO:0000256" key="1">
    <source>
        <dbReference type="SAM" id="MobiDB-lite"/>
    </source>
</evidence>
<dbReference type="SUPFAM" id="SSF56524">
    <property type="entry name" value="Oxidoreductase molybdopterin-binding domain"/>
    <property type="match status" value="1"/>
</dbReference>
<feature type="domain" description="Oxidoreductase molybdopterin-binding" evidence="3">
    <location>
        <begin position="282"/>
        <end position="432"/>
    </location>
</feature>
<evidence type="ECO:0000256" key="2">
    <source>
        <dbReference type="SAM" id="Phobius"/>
    </source>
</evidence>
<feature type="transmembrane region" description="Helical" evidence="2">
    <location>
        <begin position="20"/>
        <end position="46"/>
    </location>
</feature>
<protein>
    <submittedName>
        <fullName evidence="4">Molybdopterin-dependent oxidoreductase</fullName>
    </submittedName>
</protein>
<dbReference type="PANTHER" id="PTHR19372:SF7">
    <property type="entry name" value="SULFITE OXIDASE, MITOCHONDRIAL"/>
    <property type="match status" value="1"/>
</dbReference>
<gene>
    <name evidence="4" type="ORF">GCM10023321_10730</name>
</gene>
<feature type="transmembrane region" description="Helical" evidence="2">
    <location>
        <begin position="87"/>
        <end position="106"/>
    </location>
</feature>
<proteinExistence type="predicted"/>
<dbReference type="SUPFAM" id="SSF81296">
    <property type="entry name" value="E set domains"/>
    <property type="match status" value="1"/>
</dbReference>
<dbReference type="InterPro" id="IPR000572">
    <property type="entry name" value="OxRdtase_Mopterin-bd_dom"/>
</dbReference>
<feature type="compositionally biased region" description="Gly residues" evidence="1">
    <location>
        <begin position="169"/>
        <end position="186"/>
    </location>
</feature>
<dbReference type="Gene3D" id="2.60.40.650">
    <property type="match status" value="1"/>
</dbReference>
<keyword evidence="2" id="KW-0472">Membrane</keyword>
<dbReference type="Proteomes" id="UP001428817">
    <property type="component" value="Unassembled WGS sequence"/>
</dbReference>
<feature type="transmembrane region" description="Helical" evidence="2">
    <location>
        <begin position="141"/>
        <end position="158"/>
    </location>
</feature>
<dbReference type="PANTHER" id="PTHR19372">
    <property type="entry name" value="SULFITE REDUCTASE"/>
    <property type="match status" value="1"/>
</dbReference>
<feature type="transmembrane region" description="Helical" evidence="2">
    <location>
        <begin position="113"/>
        <end position="135"/>
    </location>
</feature>
<name>A0ABP9PSR0_9PSEU</name>
<dbReference type="InterPro" id="IPR014756">
    <property type="entry name" value="Ig_E-set"/>
</dbReference>
<evidence type="ECO:0000313" key="5">
    <source>
        <dbReference type="Proteomes" id="UP001428817"/>
    </source>
</evidence>
<keyword evidence="2" id="KW-0812">Transmembrane</keyword>
<reference evidence="5" key="1">
    <citation type="journal article" date="2019" name="Int. J. Syst. Evol. Microbiol.">
        <title>The Global Catalogue of Microorganisms (GCM) 10K type strain sequencing project: providing services to taxonomists for standard genome sequencing and annotation.</title>
        <authorList>
            <consortium name="The Broad Institute Genomics Platform"/>
            <consortium name="The Broad Institute Genome Sequencing Center for Infectious Disease"/>
            <person name="Wu L."/>
            <person name="Ma J."/>
        </authorList>
    </citation>
    <scope>NUCLEOTIDE SEQUENCE [LARGE SCALE GENOMIC DNA]</scope>
    <source>
        <strain evidence="5">JCM 18303</strain>
    </source>
</reference>
<feature type="region of interest" description="Disordered" evidence="1">
    <location>
        <begin position="159"/>
        <end position="186"/>
    </location>
</feature>
<evidence type="ECO:0000313" key="4">
    <source>
        <dbReference type="EMBL" id="GAA5148445.1"/>
    </source>
</evidence>
<keyword evidence="2" id="KW-1133">Transmembrane helix</keyword>
<sequence length="556" mass="57272">MENMDSTADDRPRPARDARVPGGVVVTASAVAAAVGAGELVAAVVAPGSSPFGAVGDAVVRLAPPWAVEFGKSLTVPGLAAGVADKLALQLGIAGLLLAAAVIGGLGARRRPVIGAVVVGLLGVLGLAAAATSPVFRPPQLLAPAAALGVGLATLGWLNRRGRPPEGGPKPGGAKPGGPKPGGAGWRGVRRRTLLRWSAGVGLAAAGTAVAGPASVRAVVGADAFGRLFGSRADPAARALAARLAAARPATPIPPGADFAAAGTPPFLTPNPDFYRIDTALRVPALSATDWSLRVHGMVERELRLDYRQLLARPLVDRPITLTCVSNEVNGPLISTAVFTGVELAPLLREAGPRPGADQLLSTSVDGWTAGTPMDVLLEPGRGALLAVAMNGEPLPAEHGYPARMVVPGLYGFVSATKWLTDLELTTFADRRAYWLDRGWARAAPIKTQSRIDRPRGFQVIPAGPLTAAGIAWAQPHGIAGVEVRLDDGPWRPATLSAEVGGHTWRMWRADLGVAPGSHFISCRATDRRGLRQPAEPAPPIPDGAQGWPVINFTAR</sequence>
<keyword evidence="5" id="KW-1185">Reference proteome</keyword>
<comment type="caution">
    <text evidence="4">The sequence shown here is derived from an EMBL/GenBank/DDBJ whole genome shotgun (WGS) entry which is preliminary data.</text>
</comment>
<dbReference type="Pfam" id="PF00174">
    <property type="entry name" value="Oxidored_molyb"/>
    <property type="match status" value="1"/>
</dbReference>
<dbReference type="InterPro" id="IPR036374">
    <property type="entry name" value="OxRdtase_Mopterin-bd_sf"/>
</dbReference>
<accession>A0ABP9PSR0</accession>